<dbReference type="EMBL" id="BAAFGK010000005">
    <property type="protein sequence ID" value="GAB0058778.1"/>
    <property type="molecule type" value="Genomic_DNA"/>
</dbReference>
<dbReference type="Gene3D" id="3.20.20.100">
    <property type="entry name" value="NADP-dependent oxidoreductase domain"/>
    <property type="match status" value="1"/>
</dbReference>
<dbReference type="PROSITE" id="PS00198">
    <property type="entry name" value="4FE4S_FER_1"/>
    <property type="match status" value="1"/>
</dbReference>
<reference evidence="5 6" key="2">
    <citation type="submission" date="2024-09" db="EMBL/GenBank/DDBJ databases">
        <title>Draft genome sequence of Candidatus Magnetaquicoccaceae bacterium FCR-1.</title>
        <authorList>
            <person name="Shimoshige H."/>
            <person name="Shimamura S."/>
            <person name="Taoka A."/>
            <person name="Kobayashi H."/>
            <person name="Maekawa T."/>
        </authorList>
    </citation>
    <scope>NUCLEOTIDE SEQUENCE [LARGE SCALE GENOMIC DNA]</scope>
    <source>
        <strain evidence="5 6">FCR-1</strain>
    </source>
</reference>
<evidence type="ECO:0000256" key="2">
    <source>
        <dbReference type="ARBA" id="ARBA00023004"/>
    </source>
</evidence>
<keyword evidence="3" id="KW-0411">Iron-sulfur</keyword>
<keyword evidence="1" id="KW-0479">Metal-binding</keyword>
<dbReference type="InterPro" id="IPR023210">
    <property type="entry name" value="NADP_OxRdtase_dom"/>
</dbReference>
<evidence type="ECO:0000256" key="3">
    <source>
        <dbReference type="ARBA" id="ARBA00023014"/>
    </source>
</evidence>
<reference evidence="5 6" key="1">
    <citation type="submission" date="2024-05" db="EMBL/GenBank/DDBJ databases">
        <authorList>
            <consortium name="Candidatus Magnetaquicoccaceae bacterium FCR-1 genome sequencing consortium"/>
            <person name="Shimoshige H."/>
            <person name="Shimamura S."/>
            <person name="Taoka A."/>
            <person name="Kobayashi H."/>
            <person name="Maekawa T."/>
        </authorList>
    </citation>
    <scope>NUCLEOTIDE SEQUENCE [LARGE SCALE GENOMIC DNA]</scope>
    <source>
        <strain evidence="5 6">FCR-1</strain>
    </source>
</reference>
<dbReference type="PROSITE" id="PS51379">
    <property type="entry name" value="4FE4S_FER_2"/>
    <property type="match status" value="1"/>
</dbReference>
<organism evidence="5 6">
    <name type="scientific">Candidatus Magnetaquiglobus chichijimensis</name>
    <dbReference type="NCBI Taxonomy" id="3141448"/>
    <lineage>
        <taxon>Bacteria</taxon>
        <taxon>Pseudomonadati</taxon>
        <taxon>Pseudomonadota</taxon>
        <taxon>Magnetococcia</taxon>
        <taxon>Magnetococcales</taxon>
        <taxon>Candidatus Magnetaquicoccaceae</taxon>
        <taxon>Candidatus Magnetaquiglobus</taxon>
    </lineage>
</organism>
<dbReference type="RefSeq" id="WP_420906502.1">
    <property type="nucleotide sequence ID" value="NZ_BAAFGK010000005.1"/>
</dbReference>
<sequence length="385" mass="42743">MERRRFGKTGLDVSVLTLGTMRLPRGWETPHDHLPEESLESTFAIVSTALSAGINLIETARGYGKSERLLGAVLPRVGVPRERYHIMTKAPPAPTAREMRQWIDDSITRLGCDRIDLFALHGLNRETHLQALGARNGVMTALHQARDEGLIGAIGFSGHAAPPLLLRILATGHFDFVNLHYYRFRRANHAAVALANALGMGVLIISPNDKGGRLYDPPERLRLLTAPLQPAQFNERWLLAQNGIHTLSIGLSDPTQLPLHLDGLRHAPAWGDAEREIAWRLAAAESRSALNDCGQGCFACLPCPQGIEIPEILRMDHLIHCFDMTHFARYRYDMMRPGDHWVPGARLETCDRCGDCLPRCPRGLPIPELLAGARRRMDPEGESCS</sequence>
<keyword evidence="6" id="KW-1185">Reference proteome</keyword>
<dbReference type="InterPro" id="IPR036812">
    <property type="entry name" value="NAD(P)_OxRdtase_dom_sf"/>
</dbReference>
<evidence type="ECO:0000313" key="6">
    <source>
        <dbReference type="Proteomes" id="UP001628193"/>
    </source>
</evidence>
<evidence type="ECO:0000313" key="5">
    <source>
        <dbReference type="EMBL" id="GAB0058778.1"/>
    </source>
</evidence>
<evidence type="ECO:0000256" key="1">
    <source>
        <dbReference type="ARBA" id="ARBA00022723"/>
    </source>
</evidence>
<dbReference type="InterPro" id="IPR053135">
    <property type="entry name" value="AKR2_Oxidoreductase"/>
</dbReference>
<dbReference type="PANTHER" id="PTHR43312">
    <property type="entry name" value="D-THREO-ALDOSE 1-DEHYDROGENASE"/>
    <property type="match status" value="1"/>
</dbReference>
<name>A0ABQ0CD27_9PROT</name>
<feature type="domain" description="4Fe-4S ferredoxin-type" evidence="4">
    <location>
        <begin position="341"/>
        <end position="370"/>
    </location>
</feature>
<protein>
    <recommendedName>
        <fullName evidence="4">4Fe-4S ferredoxin-type domain-containing protein</fullName>
    </recommendedName>
</protein>
<dbReference type="Pfam" id="PF00248">
    <property type="entry name" value="Aldo_ket_red"/>
    <property type="match status" value="1"/>
</dbReference>
<accession>A0ABQ0CD27</accession>
<proteinExistence type="predicted"/>
<dbReference type="CDD" id="cd19096">
    <property type="entry name" value="AKR_Fe-S_oxidoreductase"/>
    <property type="match status" value="1"/>
</dbReference>
<dbReference type="InterPro" id="IPR020471">
    <property type="entry name" value="AKR"/>
</dbReference>
<evidence type="ECO:0000259" key="4">
    <source>
        <dbReference type="PROSITE" id="PS51379"/>
    </source>
</evidence>
<keyword evidence="2" id="KW-0408">Iron</keyword>
<comment type="caution">
    <text evidence="5">The sequence shown here is derived from an EMBL/GenBank/DDBJ whole genome shotgun (WGS) entry which is preliminary data.</text>
</comment>
<dbReference type="InterPro" id="IPR017900">
    <property type="entry name" value="4Fe4S_Fe_S_CS"/>
</dbReference>
<dbReference type="Proteomes" id="UP001628193">
    <property type="component" value="Unassembled WGS sequence"/>
</dbReference>
<gene>
    <name evidence="5" type="ORF">SIID45300_03135</name>
</gene>
<dbReference type="SUPFAM" id="SSF51430">
    <property type="entry name" value="NAD(P)-linked oxidoreductase"/>
    <property type="match status" value="1"/>
</dbReference>
<dbReference type="PANTHER" id="PTHR43312:SF2">
    <property type="entry name" value="OXIDOREDUCTASE"/>
    <property type="match status" value="1"/>
</dbReference>
<dbReference type="SUPFAM" id="SSF46548">
    <property type="entry name" value="alpha-helical ferredoxin"/>
    <property type="match status" value="1"/>
</dbReference>
<dbReference type="InterPro" id="IPR017896">
    <property type="entry name" value="4Fe4S_Fe-S-bd"/>
</dbReference>
<dbReference type="PRINTS" id="PR00069">
    <property type="entry name" value="ALDKETRDTASE"/>
</dbReference>